<keyword evidence="1" id="KW-0472">Membrane</keyword>
<proteinExistence type="predicted"/>
<accession>A0A7Z0CLZ9</accession>
<name>A0A7Z0CLZ9_9ACTN</name>
<keyword evidence="1" id="KW-0812">Transmembrane</keyword>
<dbReference type="RefSeq" id="WP_179650143.1">
    <property type="nucleotide sequence ID" value="NZ_JACBZM010000001.1"/>
</dbReference>
<evidence type="ECO:0000313" key="2">
    <source>
        <dbReference type="EMBL" id="NYI46306.1"/>
    </source>
</evidence>
<dbReference type="Proteomes" id="UP000562045">
    <property type="component" value="Unassembled WGS sequence"/>
</dbReference>
<dbReference type="EMBL" id="JACBZM010000001">
    <property type="protein sequence ID" value="NYI46306.1"/>
    <property type="molecule type" value="Genomic_DNA"/>
</dbReference>
<evidence type="ECO:0000256" key="1">
    <source>
        <dbReference type="SAM" id="Phobius"/>
    </source>
</evidence>
<dbReference type="AlphaFoldDB" id="A0A7Z0CLZ9"/>
<gene>
    <name evidence="2" type="ORF">BJ993_003386</name>
</gene>
<keyword evidence="1" id="KW-1133">Transmembrane helix</keyword>
<sequence>MTDRHVSTYAGRMVPVHPMNLIPLAKPVPVDDARDWLDHVAIWSGAVGALLAAFAIGYAAWQSVQTKKDLVRERRLEFELGLLAEIRRQMSITQFQHLSGYVGALVRDTQDETDIPVLRALVGTKAGPNGRRRRDELADAARGRAADPQADWLQCAAEEVDAAIQRRLEG</sequence>
<comment type="caution">
    <text evidence="2">The sequence shown here is derived from an EMBL/GenBank/DDBJ whole genome shotgun (WGS) entry which is preliminary data.</text>
</comment>
<reference evidence="2 3" key="1">
    <citation type="submission" date="2020-07" db="EMBL/GenBank/DDBJ databases">
        <title>Sequencing the genomes of 1000 actinobacteria strains.</title>
        <authorList>
            <person name="Klenk H.-P."/>
        </authorList>
    </citation>
    <scope>NUCLEOTIDE SEQUENCE [LARGE SCALE GENOMIC DNA]</scope>
    <source>
        <strain evidence="2 3">DSM 15131</strain>
    </source>
</reference>
<evidence type="ECO:0000313" key="3">
    <source>
        <dbReference type="Proteomes" id="UP000562045"/>
    </source>
</evidence>
<organism evidence="2 3">
    <name type="scientific">Nocardioides aromaticivorans</name>
    <dbReference type="NCBI Taxonomy" id="200618"/>
    <lineage>
        <taxon>Bacteria</taxon>
        <taxon>Bacillati</taxon>
        <taxon>Actinomycetota</taxon>
        <taxon>Actinomycetes</taxon>
        <taxon>Propionibacteriales</taxon>
        <taxon>Nocardioidaceae</taxon>
        <taxon>Nocardioides</taxon>
    </lineage>
</organism>
<feature type="transmembrane region" description="Helical" evidence="1">
    <location>
        <begin position="40"/>
        <end position="61"/>
    </location>
</feature>
<protein>
    <submittedName>
        <fullName evidence="2">Uncharacterized protein</fullName>
    </submittedName>
</protein>